<comment type="cofactor">
    <cofactor evidence="1">
        <name>[4Fe-4S] cluster</name>
        <dbReference type="ChEBI" id="CHEBI:49883"/>
    </cofactor>
</comment>
<evidence type="ECO:0000256" key="3">
    <source>
        <dbReference type="ARBA" id="ARBA00022515"/>
    </source>
</evidence>
<evidence type="ECO:0000313" key="9">
    <source>
        <dbReference type="EMBL" id="KAK7840317.1"/>
    </source>
</evidence>
<keyword evidence="10" id="KW-1185">Reference proteome</keyword>
<name>A0AAW0KLS3_QUESU</name>
<dbReference type="Pfam" id="PF04104">
    <property type="entry name" value="DNA_primase_lrg"/>
    <property type="match status" value="1"/>
</dbReference>
<reference evidence="9 10" key="1">
    <citation type="journal article" date="2018" name="Sci. Data">
        <title>The draft genome sequence of cork oak.</title>
        <authorList>
            <person name="Ramos A.M."/>
            <person name="Usie A."/>
            <person name="Barbosa P."/>
            <person name="Barros P.M."/>
            <person name="Capote T."/>
            <person name="Chaves I."/>
            <person name="Simoes F."/>
            <person name="Abreu I."/>
            <person name="Carrasquinho I."/>
            <person name="Faro C."/>
            <person name="Guimaraes J.B."/>
            <person name="Mendonca D."/>
            <person name="Nobrega F."/>
            <person name="Rodrigues L."/>
            <person name="Saibo N.J.M."/>
            <person name="Varela M.C."/>
            <person name="Egas C."/>
            <person name="Matos J."/>
            <person name="Miguel C.M."/>
            <person name="Oliveira M.M."/>
            <person name="Ricardo C.P."/>
            <person name="Goncalves S."/>
        </authorList>
    </citation>
    <scope>NUCLEOTIDE SEQUENCE [LARGE SCALE GENOMIC DNA]</scope>
    <source>
        <strain evidence="10">cv. HL8</strain>
    </source>
</reference>
<feature type="domain" description="DNA primase large subunit C-terminal" evidence="8">
    <location>
        <begin position="33"/>
        <end position="142"/>
    </location>
</feature>
<dbReference type="EMBL" id="PKMF04000264">
    <property type="protein sequence ID" value="KAK7840317.1"/>
    <property type="molecule type" value="Genomic_DNA"/>
</dbReference>
<comment type="caution">
    <text evidence="9">The sequence shown here is derived from an EMBL/GenBank/DDBJ whole genome shotgun (WGS) entry which is preliminary data.</text>
</comment>
<keyword evidence="7" id="KW-0411">Iron-sulfur</keyword>
<dbReference type="InterPro" id="IPR058560">
    <property type="entry name" value="DNA_primase_C"/>
</dbReference>
<dbReference type="GO" id="GO:0005658">
    <property type="term" value="C:alpha DNA polymerase:primase complex"/>
    <property type="evidence" value="ECO:0007669"/>
    <property type="project" value="TreeGrafter"/>
</dbReference>
<protein>
    <submittedName>
        <fullName evidence="9">Dna primase large subunit</fullName>
    </submittedName>
</protein>
<evidence type="ECO:0000256" key="4">
    <source>
        <dbReference type="ARBA" id="ARBA00022705"/>
    </source>
</evidence>
<accession>A0AAW0KLS3</accession>
<dbReference type="GO" id="GO:0051539">
    <property type="term" value="F:4 iron, 4 sulfur cluster binding"/>
    <property type="evidence" value="ECO:0007669"/>
    <property type="project" value="UniProtKB-KW"/>
</dbReference>
<evidence type="ECO:0000313" key="10">
    <source>
        <dbReference type="Proteomes" id="UP000237347"/>
    </source>
</evidence>
<proteinExistence type="predicted"/>
<evidence type="ECO:0000256" key="5">
    <source>
        <dbReference type="ARBA" id="ARBA00022723"/>
    </source>
</evidence>
<evidence type="ECO:0000256" key="2">
    <source>
        <dbReference type="ARBA" id="ARBA00022485"/>
    </source>
</evidence>
<evidence type="ECO:0000256" key="6">
    <source>
        <dbReference type="ARBA" id="ARBA00023004"/>
    </source>
</evidence>
<dbReference type="GO" id="GO:0046872">
    <property type="term" value="F:metal ion binding"/>
    <property type="evidence" value="ECO:0007669"/>
    <property type="project" value="UniProtKB-KW"/>
</dbReference>
<gene>
    <name evidence="9" type="ORF">CFP56_016837</name>
</gene>
<keyword evidence="5" id="KW-0479">Metal-binding</keyword>
<evidence type="ECO:0000256" key="1">
    <source>
        <dbReference type="ARBA" id="ARBA00001966"/>
    </source>
</evidence>
<dbReference type="Proteomes" id="UP000237347">
    <property type="component" value="Unassembled WGS sequence"/>
</dbReference>
<sequence length="238" mass="26588">MAGDDSNNCSHPGRLGVVLGSTCRKAQESAKLEFYRGVGLKLEDALAFWKAEFSQRVGSERFDKEYAYSIRHNYGREGKRTDYTPYSCQKIITSAPGIGDHHGCPYRHFSEENLRAALGKMGISNRAVEDVMDKVRNRHYQVGTAASKLLPGGLVLVLKSWLRLVNNLITYMQLACTLTFEAVHGTSCDAGINHPNQYFSDSQKVLQSKYKEFLGALATNIDGVLPRFALFLSFFLSF</sequence>
<dbReference type="AlphaFoldDB" id="A0AAW0KLS3"/>
<dbReference type="GO" id="GO:0006269">
    <property type="term" value="P:DNA replication, synthesis of primer"/>
    <property type="evidence" value="ECO:0007669"/>
    <property type="project" value="UniProtKB-KW"/>
</dbReference>
<dbReference type="InterPro" id="IPR007238">
    <property type="entry name" value="DNA_primase_lsu_euk/arc"/>
</dbReference>
<keyword evidence="2" id="KW-0004">4Fe-4S</keyword>
<keyword evidence="3" id="KW-0639">Primosome</keyword>
<evidence type="ECO:0000256" key="7">
    <source>
        <dbReference type="ARBA" id="ARBA00023014"/>
    </source>
</evidence>
<dbReference type="PANTHER" id="PTHR10537">
    <property type="entry name" value="DNA PRIMASE LARGE SUBUNIT"/>
    <property type="match status" value="1"/>
</dbReference>
<keyword evidence="6" id="KW-0408">Iron</keyword>
<dbReference type="PANTHER" id="PTHR10537:SF3">
    <property type="entry name" value="DNA PRIMASE LARGE SUBUNIT"/>
    <property type="match status" value="1"/>
</dbReference>
<organism evidence="9 10">
    <name type="scientific">Quercus suber</name>
    <name type="common">Cork oak</name>
    <dbReference type="NCBI Taxonomy" id="58331"/>
    <lineage>
        <taxon>Eukaryota</taxon>
        <taxon>Viridiplantae</taxon>
        <taxon>Streptophyta</taxon>
        <taxon>Embryophyta</taxon>
        <taxon>Tracheophyta</taxon>
        <taxon>Spermatophyta</taxon>
        <taxon>Magnoliopsida</taxon>
        <taxon>eudicotyledons</taxon>
        <taxon>Gunneridae</taxon>
        <taxon>Pentapetalae</taxon>
        <taxon>rosids</taxon>
        <taxon>fabids</taxon>
        <taxon>Fagales</taxon>
        <taxon>Fagaceae</taxon>
        <taxon>Quercus</taxon>
    </lineage>
</organism>
<evidence type="ECO:0000259" key="8">
    <source>
        <dbReference type="Pfam" id="PF04104"/>
    </source>
</evidence>
<dbReference type="GO" id="GO:0006270">
    <property type="term" value="P:DNA replication initiation"/>
    <property type="evidence" value="ECO:0007669"/>
    <property type="project" value="TreeGrafter"/>
</dbReference>
<keyword evidence="4" id="KW-0235">DNA replication</keyword>